<gene>
    <name evidence="9" type="ORF">OMP38_15875</name>
</gene>
<feature type="transmembrane region" description="Helical" evidence="7">
    <location>
        <begin position="104"/>
        <end position="131"/>
    </location>
</feature>
<evidence type="ECO:0000256" key="2">
    <source>
        <dbReference type="ARBA" id="ARBA00022448"/>
    </source>
</evidence>
<dbReference type="Pfam" id="PF00528">
    <property type="entry name" value="BPD_transp_1"/>
    <property type="match status" value="1"/>
</dbReference>
<sequence>MTFNNRTSRTVRSLAYIVLTATVVIIVIPVLQVFLSSFKTNEEINRVISLPSGFNLDNYRTVFKSSAAMYGLMNSVSITFAAMLLAVVLSSVAGYAIGRRRERLFAFLYLLFLSAMMIPVGANLVSLYSLLRGLHLTNSRLGLILVNAAQALPMGILLYTGFVKTIPREIDEASVIDGAGYAKRLSLVVMPLLKPVSVTFIVITSVNVWNEFLLSLLFITSESKRTIPLAVYTFSSSHASDFGAIYAMLAIAILPPALFFLLTQKYFYQGMTAGAVKG</sequence>
<comment type="subcellular location">
    <subcellularLocation>
        <location evidence="1 7">Cell membrane</location>
        <topology evidence="1 7">Multi-pass membrane protein</topology>
    </subcellularLocation>
</comment>
<feature type="transmembrane region" description="Helical" evidence="7">
    <location>
        <begin position="143"/>
        <end position="166"/>
    </location>
</feature>
<evidence type="ECO:0000256" key="6">
    <source>
        <dbReference type="ARBA" id="ARBA00023136"/>
    </source>
</evidence>
<comment type="similarity">
    <text evidence="7">Belongs to the binding-protein-dependent transport system permease family.</text>
</comment>
<dbReference type="PROSITE" id="PS50928">
    <property type="entry name" value="ABC_TM1"/>
    <property type="match status" value="1"/>
</dbReference>
<feature type="domain" description="ABC transmembrane type-1" evidence="8">
    <location>
        <begin position="72"/>
        <end position="263"/>
    </location>
</feature>
<reference evidence="9 10" key="1">
    <citation type="submission" date="2022-10" db="EMBL/GenBank/DDBJ databases">
        <title>Comparative genomic analysis of Cohnella hashimotonis sp. nov., isolated from the International Space Station.</title>
        <authorList>
            <person name="Simpson A."/>
            <person name="Venkateswaran K."/>
        </authorList>
    </citation>
    <scope>NUCLEOTIDE SEQUENCE [LARGE SCALE GENOMIC DNA]</scope>
    <source>
        <strain evidence="9 10">DSM 18997</strain>
    </source>
</reference>
<keyword evidence="6 7" id="KW-0472">Membrane</keyword>
<keyword evidence="10" id="KW-1185">Reference proteome</keyword>
<dbReference type="Gene3D" id="1.10.3720.10">
    <property type="entry name" value="MetI-like"/>
    <property type="match status" value="1"/>
</dbReference>
<dbReference type="EMBL" id="JAPDHZ010000003">
    <property type="protein sequence ID" value="MDG0792178.1"/>
    <property type="molecule type" value="Genomic_DNA"/>
</dbReference>
<comment type="caution">
    <text evidence="9">The sequence shown here is derived from an EMBL/GenBank/DDBJ whole genome shotgun (WGS) entry which is preliminary data.</text>
</comment>
<evidence type="ECO:0000256" key="3">
    <source>
        <dbReference type="ARBA" id="ARBA00022475"/>
    </source>
</evidence>
<organism evidence="9 10">
    <name type="scientific">Cohnella ginsengisoli</name>
    <dbReference type="NCBI Taxonomy" id="425004"/>
    <lineage>
        <taxon>Bacteria</taxon>
        <taxon>Bacillati</taxon>
        <taxon>Bacillota</taxon>
        <taxon>Bacilli</taxon>
        <taxon>Bacillales</taxon>
        <taxon>Paenibacillaceae</taxon>
        <taxon>Cohnella</taxon>
    </lineage>
</organism>
<keyword evidence="2 7" id="KW-0813">Transport</keyword>
<dbReference type="InterPro" id="IPR035906">
    <property type="entry name" value="MetI-like_sf"/>
</dbReference>
<feature type="transmembrane region" description="Helical" evidence="7">
    <location>
        <begin position="76"/>
        <end position="97"/>
    </location>
</feature>
<evidence type="ECO:0000256" key="5">
    <source>
        <dbReference type="ARBA" id="ARBA00022989"/>
    </source>
</evidence>
<keyword evidence="3" id="KW-1003">Cell membrane</keyword>
<dbReference type="InterPro" id="IPR000515">
    <property type="entry name" value="MetI-like"/>
</dbReference>
<dbReference type="PANTHER" id="PTHR43744">
    <property type="entry name" value="ABC TRANSPORTER PERMEASE PROTEIN MG189-RELATED-RELATED"/>
    <property type="match status" value="1"/>
</dbReference>
<dbReference type="RefSeq" id="WP_277565997.1">
    <property type="nucleotide sequence ID" value="NZ_JAPDHZ010000003.1"/>
</dbReference>
<dbReference type="CDD" id="cd06261">
    <property type="entry name" value="TM_PBP2"/>
    <property type="match status" value="1"/>
</dbReference>
<evidence type="ECO:0000256" key="1">
    <source>
        <dbReference type="ARBA" id="ARBA00004651"/>
    </source>
</evidence>
<dbReference type="AlphaFoldDB" id="A0A9X4KHP4"/>
<keyword evidence="4 7" id="KW-0812">Transmembrane</keyword>
<feature type="transmembrane region" description="Helical" evidence="7">
    <location>
        <begin position="14"/>
        <end position="35"/>
    </location>
</feature>
<feature type="transmembrane region" description="Helical" evidence="7">
    <location>
        <begin position="187"/>
        <end position="209"/>
    </location>
</feature>
<keyword evidence="5 7" id="KW-1133">Transmembrane helix</keyword>
<dbReference type="GO" id="GO:0005886">
    <property type="term" value="C:plasma membrane"/>
    <property type="evidence" value="ECO:0007669"/>
    <property type="project" value="UniProtKB-SubCell"/>
</dbReference>
<proteinExistence type="inferred from homology"/>
<evidence type="ECO:0000256" key="4">
    <source>
        <dbReference type="ARBA" id="ARBA00022692"/>
    </source>
</evidence>
<feature type="transmembrane region" description="Helical" evidence="7">
    <location>
        <begin position="243"/>
        <end position="262"/>
    </location>
</feature>
<evidence type="ECO:0000313" key="10">
    <source>
        <dbReference type="Proteomes" id="UP001153387"/>
    </source>
</evidence>
<dbReference type="Proteomes" id="UP001153387">
    <property type="component" value="Unassembled WGS sequence"/>
</dbReference>
<name>A0A9X4KHP4_9BACL</name>
<accession>A0A9X4KHP4</accession>
<dbReference type="GO" id="GO:0055085">
    <property type="term" value="P:transmembrane transport"/>
    <property type="evidence" value="ECO:0007669"/>
    <property type="project" value="InterPro"/>
</dbReference>
<dbReference type="PANTHER" id="PTHR43744:SF8">
    <property type="entry name" value="SN-GLYCEROL-3-PHOSPHATE TRANSPORT SYSTEM PERMEASE PROTEIN UGPE"/>
    <property type="match status" value="1"/>
</dbReference>
<protein>
    <submittedName>
        <fullName evidence="9">Carbohydrate ABC transporter permease</fullName>
    </submittedName>
</protein>
<evidence type="ECO:0000313" key="9">
    <source>
        <dbReference type="EMBL" id="MDG0792178.1"/>
    </source>
</evidence>
<evidence type="ECO:0000259" key="8">
    <source>
        <dbReference type="PROSITE" id="PS50928"/>
    </source>
</evidence>
<evidence type="ECO:0000256" key="7">
    <source>
        <dbReference type="RuleBase" id="RU363032"/>
    </source>
</evidence>
<dbReference type="SUPFAM" id="SSF161098">
    <property type="entry name" value="MetI-like"/>
    <property type="match status" value="1"/>
</dbReference>